<dbReference type="PATRIC" id="fig|992069.3.peg.316"/>
<name>I9VVP4_HELPX</name>
<comment type="caution">
    <text evidence="1">The sequence shown here is derived from an EMBL/GenBank/DDBJ whole genome shotgun (WGS) entry which is preliminary data.</text>
</comment>
<accession>I9VVP4</accession>
<reference evidence="1 2" key="1">
    <citation type="journal article" date="2013" name="Pathog. Dis.">
        <title>Genome sequences of 65 Helicobacter pylori strains isolated from asymptomatic individuals and patients with gastric cancer, peptic ulcer disease, or gastritis.</title>
        <authorList>
            <person name="Blanchard T.G."/>
            <person name="Czinn S.J."/>
            <person name="Correa P."/>
            <person name="Nakazawa T."/>
            <person name="Keelan M."/>
            <person name="Morningstar L."/>
            <person name="Santana-Cruz I."/>
            <person name="Maroo A."/>
            <person name="McCracken C."/>
            <person name="Shefchek K."/>
            <person name="Daugherty S."/>
            <person name="Song Y."/>
            <person name="Fraser C.M."/>
            <person name="Fricke W.F."/>
        </authorList>
    </citation>
    <scope>NUCLEOTIDE SEQUENCE [LARGE SCALE GENOMIC DNA]</scope>
    <source>
        <strain evidence="1 2">Hp H-34</strain>
    </source>
</reference>
<protein>
    <submittedName>
        <fullName evidence="1">Uncharacterized protein</fullName>
    </submittedName>
</protein>
<dbReference type="AlphaFoldDB" id="I9VVP4"/>
<dbReference type="EMBL" id="AKPH01000001">
    <property type="protein sequence ID" value="EJB97821.1"/>
    <property type="molecule type" value="Genomic_DNA"/>
</dbReference>
<evidence type="ECO:0000313" key="2">
    <source>
        <dbReference type="Proteomes" id="UP000004741"/>
    </source>
</evidence>
<gene>
    <name evidence="1" type="ORF">HPHPH34_0330</name>
</gene>
<dbReference type="Proteomes" id="UP000004741">
    <property type="component" value="Unassembled WGS sequence"/>
</dbReference>
<sequence length="49" mass="5658">MLFNTIFHNSPLLKSPFLGGLFISQNRFFLKNAQQKIPIKIKILSLALR</sequence>
<evidence type="ECO:0000313" key="1">
    <source>
        <dbReference type="EMBL" id="EJB97821.1"/>
    </source>
</evidence>
<organism evidence="1 2">
    <name type="scientific">Helicobacter pylori Hp H-34</name>
    <dbReference type="NCBI Taxonomy" id="992069"/>
    <lineage>
        <taxon>Bacteria</taxon>
        <taxon>Pseudomonadati</taxon>
        <taxon>Campylobacterota</taxon>
        <taxon>Epsilonproteobacteria</taxon>
        <taxon>Campylobacterales</taxon>
        <taxon>Helicobacteraceae</taxon>
        <taxon>Helicobacter</taxon>
    </lineage>
</organism>
<proteinExistence type="predicted"/>